<reference evidence="1 2" key="1">
    <citation type="submission" date="2021-04" db="EMBL/GenBank/DDBJ databases">
        <title>Complete genome sequence of Stygiolobus sp. KN-1.</title>
        <authorList>
            <person name="Nakamura K."/>
            <person name="Sakai H."/>
            <person name="Kurosawa N."/>
        </authorList>
    </citation>
    <scope>NUCLEOTIDE SEQUENCE [LARGE SCALE GENOMIC DNA]</scope>
    <source>
        <strain evidence="1 2">KN-1</strain>
    </source>
</reference>
<dbReference type="PANTHER" id="PTHR38433:SF1">
    <property type="entry name" value="DUF1641 DOMAIN-CONTAINING PROTEIN"/>
    <property type="match status" value="1"/>
</dbReference>
<dbReference type="Pfam" id="PF07849">
    <property type="entry name" value="DUF1641"/>
    <property type="match status" value="1"/>
</dbReference>
<organism evidence="1 2">
    <name type="scientific">Stygiolobus caldivivus</name>
    <dbReference type="NCBI Taxonomy" id="2824673"/>
    <lineage>
        <taxon>Archaea</taxon>
        <taxon>Thermoproteota</taxon>
        <taxon>Thermoprotei</taxon>
        <taxon>Sulfolobales</taxon>
        <taxon>Sulfolobaceae</taxon>
        <taxon>Stygiolobus</taxon>
    </lineage>
</organism>
<name>A0A8D5U6C6_9CREN</name>
<protein>
    <recommendedName>
        <fullName evidence="3">DUF1641 domain-containing protein</fullName>
    </recommendedName>
</protein>
<evidence type="ECO:0000313" key="1">
    <source>
        <dbReference type="EMBL" id="BCU70143.1"/>
    </source>
</evidence>
<dbReference type="AlphaFoldDB" id="A0A8D5U6C6"/>
<dbReference type="EMBL" id="AP024597">
    <property type="protein sequence ID" value="BCU70143.1"/>
    <property type="molecule type" value="Genomic_DNA"/>
</dbReference>
<gene>
    <name evidence="1" type="ORF">KN1_14400</name>
</gene>
<dbReference type="GeneID" id="66163156"/>
<dbReference type="Proteomes" id="UP000825123">
    <property type="component" value="Chromosome"/>
</dbReference>
<evidence type="ECO:0008006" key="3">
    <source>
        <dbReference type="Google" id="ProtNLM"/>
    </source>
</evidence>
<dbReference type="KEGG" id="csty:KN1_14400"/>
<dbReference type="InterPro" id="IPR012440">
    <property type="entry name" value="DUF1641"/>
</dbReference>
<dbReference type="RefSeq" id="WP_221286551.1">
    <property type="nucleotide sequence ID" value="NZ_AP024597.1"/>
</dbReference>
<accession>A0A8D5U6C6</accession>
<keyword evidence="2" id="KW-1185">Reference proteome</keyword>
<evidence type="ECO:0000313" key="2">
    <source>
        <dbReference type="Proteomes" id="UP000825123"/>
    </source>
</evidence>
<proteinExistence type="predicted"/>
<dbReference type="PANTHER" id="PTHR38433">
    <property type="match status" value="1"/>
</dbReference>
<sequence length="118" mass="13208">MEERGVQTLDGLIQQLTESKEALEQFLRLLNALQRSGILPLLTGIIEKFDENMAFLAEQNAILIRNIDVIYSVLSGKEEVEDVSLKDLIKQLNDPDVKRGLYLVLRILKAIGSASKKG</sequence>